<protein>
    <submittedName>
        <fullName evidence="1">Uncharacterized protein</fullName>
    </submittedName>
</protein>
<evidence type="ECO:0000313" key="2">
    <source>
        <dbReference type="Proteomes" id="UP000299102"/>
    </source>
</evidence>
<evidence type="ECO:0000313" key="1">
    <source>
        <dbReference type="EMBL" id="GBP14720.1"/>
    </source>
</evidence>
<accession>A0A4C1TM97</accession>
<keyword evidence="2" id="KW-1185">Reference proteome</keyword>
<proteinExistence type="predicted"/>
<dbReference type="AlphaFoldDB" id="A0A4C1TM97"/>
<name>A0A4C1TM97_EUMVA</name>
<organism evidence="1 2">
    <name type="scientific">Eumeta variegata</name>
    <name type="common">Bagworm moth</name>
    <name type="synonym">Eumeta japonica</name>
    <dbReference type="NCBI Taxonomy" id="151549"/>
    <lineage>
        <taxon>Eukaryota</taxon>
        <taxon>Metazoa</taxon>
        <taxon>Ecdysozoa</taxon>
        <taxon>Arthropoda</taxon>
        <taxon>Hexapoda</taxon>
        <taxon>Insecta</taxon>
        <taxon>Pterygota</taxon>
        <taxon>Neoptera</taxon>
        <taxon>Endopterygota</taxon>
        <taxon>Lepidoptera</taxon>
        <taxon>Glossata</taxon>
        <taxon>Ditrysia</taxon>
        <taxon>Tineoidea</taxon>
        <taxon>Psychidae</taxon>
        <taxon>Oiketicinae</taxon>
        <taxon>Eumeta</taxon>
    </lineage>
</organism>
<sequence length="96" mass="11212">MRQLAEQANWSDRRRLTKQRLRPFVWRGRSFGLLDMWVYGCTLDQTEKSSCRNAYELASGASVARGTSTISSAPTHYYEMLIVFWLSRMACYYNAK</sequence>
<comment type="caution">
    <text evidence="1">The sequence shown here is derived from an EMBL/GenBank/DDBJ whole genome shotgun (WGS) entry which is preliminary data.</text>
</comment>
<reference evidence="1 2" key="1">
    <citation type="journal article" date="2019" name="Commun. Biol.">
        <title>The bagworm genome reveals a unique fibroin gene that provides high tensile strength.</title>
        <authorList>
            <person name="Kono N."/>
            <person name="Nakamura H."/>
            <person name="Ohtoshi R."/>
            <person name="Tomita M."/>
            <person name="Numata K."/>
            <person name="Arakawa K."/>
        </authorList>
    </citation>
    <scope>NUCLEOTIDE SEQUENCE [LARGE SCALE GENOMIC DNA]</scope>
</reference>
<gene>
    <name evidence="1" type="ORF">EVAR_9625_1</name>
</gene>
<dbReference type="EMBL" id="BGZK01000066">
    <property type="protein sequence ID" value="GBP14720.1"/>
    <property type="molecule type" value="Genomic_DNA"/>
</dbReference>
<dbReference type="Proteomes" id="UP000299102">
    <property type="component" value="Unassembled WGS sequence"/>
</dbReference>